<organism evidence="1 2">
    <name type="scientific">Avena sativa</name>
    <name type="common">Oat</name>
    <dbReference type="NCBI Taxonomy" id="4498"/>
    <lineage>
        <taxon>Eukaryota</taxon>
        <taxon>Viridiplantae</taxon>
        <taxon>Streptophyta</taxon>
        <taxon>Embryophyta</taxon>
        <taxon>Tracheophyta</taxon>
        <taxon>Spermatophyta</taxon>
        <taxon>Magnoliopsida</taxon>
        <taxon>Liliopsida</taxon>
        <taxon>Poales</taxon>
        <taxon>Poaceae</taxon>
        <taxon>BOP clade</taxon>
        <taxon>Pooideae</taxon>
        <taxon>Poodae</taxon>
        <taxon>Poeae</taxon>
        <taxon>Poeae Chloroplast Group 1 (Aveneae type)</taxon>
        <taxon>Aveninae</taxon>
        <taxon>Avena</taxon>
    </lineage>
</organism>
<dbReference type="Proteomes" id="UP001732700">
    <property type="component" value="Chromosome 4A"/>
</dbReference>
<evidence type="ECO:0000313" key="2">
    <source>
        <dbReference type="Proteomes" id="UP001732700"/>
    </source>
</evidence>
<protein>
    <submittedName>
        <fullName evidence="1">Uncharacterized protein</fullName>
    </submittedName>
</protein>
<evidence type="ECO:0000313" key="1">
    <source>
        <dbReference type="EnsemblPlants" id="AVESA.00010b.r2.4AG0650280.1.CDS"/>
    </source>
</evidence>
<keyword evidence="2" id="KW-1185">Reference proteome</keyword>
<sequence length="1227" mass="140278">MATTWKVAVATAVVGWLMSPVITLLLPKIFSCLVFDPSKKLLELKIRIIPELENTLRAVDEQRMLDRGKKTKSMVSTLDEMAAMLRHAREDTQDIFDDAHEKIELYRSRCWQRLHSPVKATVAAVYATMKDIIAVGYATVKAFIACSLEVMNHGSWHHIQIDQWTMSLALMQDFLEEAYNNGDATQPRQALANLQHRLETASRDDAIRICRAEWAHQMANLQQFLKAASGCDPTKMRDRDDLIHWLQQELSGTKMGRFCDAVAACKSSFMWLLQLVPNWFKQPIQTASHDHHAVTIDSANSHGRQALALPVAPSSYSASSYQRPVWVTLLSESWGGGDDGGSSDFSWWGSSDTSDEPDALESTPSCSSFNVFRNRCRSMFHRLIDAYERACAYRDWSYAGAGITSNQLPMSNRYDRYVTSNTYLRFCFLQENTHVLDFVLNAISTHNLKKRIDKVESTVSEVNKSPLLSVASKSAPHDVANKNRSKIRTASNRKVFGREAFRDTIMEKLRQTADCDAASSSTSPCYSVIGIYGVAGSGKTTFTQYISDYIKEERKEEGLFDTVICIHVTETFSVDDIFHEMLKDITTDRYSNILDHEELEEKLKESLCGKRFCLILDDLWVNTKNDPRLEELISPLNVGLKGSKILVTARTKVSAGALCADEPMEMPDLDEDQYFSMFMHYALGSTSVVDKEFIQVGRVIVERLHRSPIAAVIVAGQLGANRDINFWKNASELHILNDTMEVLWWSYQQLSADIRRCFEYCSIFPRRFQMKKSNLVHLWIAQGFVKTSYVTEDMEDVAERYIQDLVSYSFLQQERTWNNEEFFRIHDLLHDLADIVTRTDCYTIENESSQRGEGRKGNISHDVRHLFIQNYDAELITKKILGLENLVTLIINVVGNDTPVEEEVIRSICKKLPKLRVLAFALSNNYSRSNVSIPESLSQLKHLRYLAFKTYGTRRITLPRTLNKLQHIQLLDFYTSDISEFTFTELVNLRHLFCGPYVLHSDFGRLSSLRTTPCFIVSKEQGHELKQLSHLNKLRGKLTICGLENVRSKEQALEANLDTKRLTELRLEWGYDYETRCSQVEAEVLAGLCHRPGLKQLVMWYFTGWRCLGKDNGCLNNLQKLCLVRCSQPEPAYVLAEVFPRLLVLEFSDCSWDALPSKMENLASLKDLSIMLCKNILSLPTLPQSLEKFHLYKCNQDFMMSCNTLGDSNWQKIQHIPDKHITVRNRL</sequence>
<name>A0ACD5WMZ4_AVESA</name>
<proteinExistence type="predicted"/>
<reference evidence="1" key="1">
    <citation type="submission" date="2021-05" db="EMBL/GenBank/DDBJ databases">
        <authorList>
            <person name="Scholz U."/>
            <person name="Mascher M."/>
            <person name="Fiebig A."/>
        </authorList>
    </citation>
    <scope>NUCLEOTIDE SEQUENCE [LARGE SCALE GENOMIC DNA]</scope>
</reference>
<reference evidence="1" key="2">
    <citation type="submission" date="2025-09" db="UniProtKB">
        <authorList>
            <consortium name="EnsemblPlants"/>
        </authorList>
    </citation>
    <scope>IDENTIFICATION</scope>
</reference>
<accession>A0ACD5WMZ4</accession>
<dbReference type="EnsemblPlants" id="AVESA.00010b.r2.4AG0650280.1">
    <property type="protein sequence ID" value="AVESA.00010b.r2.4AG0650280.1.CDS"/>
    <property type="gene ID" value="AVESA.00010b.r2.4AG0650280"/>
</dbReference>